<dbReference type="GO" id="GO:0016616">
    <property type="term" value="F:oxidoreductase activity, acting on the CH-OH group of donors, NAD or NADP as acceptor"/>
    <property type="evidence" value="ECO:0007669"/>
    <property type="project" value="InterPro"/>
</dbReference>
<accession>A0A556QJ84</accession>
<keyword evidence="8" id="KW-1185">Reference proteome</keyword>
<keyword evidence="3" id="KW-0520">NAD</keyword>
<feature type="domain" description="D-isomer specific 2-hydroxyacid dehydrogenase catalytic" evidence="5">
    <location>
        <begin position="32"/>
        <end position="323"/>
    </location>
</feature>
<evidence type="ECO:0000259" key="5">
    <source>
        <dbReference type="Pfam" id="PF00389"/>
    </source>
</evidence>
<organism evidence="7 8">
    <name type="scientific">Rariglobus hedericola</name>
    <dbReference type="NCBI Taxonomy" id="2597822"/>
    <lineage>
        <taxon>Bacteria</taxon>
        <taxon>Pseudomonadati</taxon>
        <taxon>Verrucomicrobiota</taxon>
        <taxon>Opitutia</taxon>
        <taxon>Opitutales</taxon>
        <taxon>Opitutaceae</taxon>
        <taxon>Rariglobus</taxon>
    </lineage>
</organism>
<dbReference type="EMBL" id="VMBG01000002">
    <property type="protein sequence ID" value="TSJ76689.1"/>
    <property type="molecule type" value="Genomic_DNA"/>
</dbReference>
<dbReference type="Gene3D" id="3.40.50.720">
    <property type="entry name" value="NAD(P)-binding Rossmann-like Domain"/>
    <property type="match status" value="2"/>
</dbReference>
<dbReference type="GO" id="GO:0051287">
    <property type="term" value="F:NAD binding"/>
    <property type="evidence" value="ECO:0007669"/>
    <property type="project" value="InterPro"/>
</dbReference>
<dbReference type="InterPro" id="IPR029753">
    <property type="entry name" value="D-isomer_DH_CS"/>
</dbReference>
<dbReference type="Proteomes" id="UP000315648">
    <property type="component" value="Unassembled WGS sequence"/>
</dbReference>
<evidence type="ECO:0000313" key="7">
    <source>
        <dbReference type="EMBL" id="TSJ76689.1"/>
    </source>
</evidence>
<dbReference type="InterPro" id="IPR006139">
    <property type="entry name" value="D-isomer_2_OHA_DH_cat_dom"/>
</dbReference>
<proteinExistence type="inferred from homology"/>
<evidence type="ECO:0000256" key="4">
    <source>
        <dbReference type="RuleBase" id="RU003719"/>
    </source>
</evidence>
<name>A0A556QJ84_9BACT</name>
<evidence type="ECO:0000256" key="2">
    <source>
        <dbReference type="ARBA" id="ARBA00023002"/>
    </source>
</evidence>
<evidence type="ECO:0000256" key="1">
    <source>
        <dbReference type="ARBA" id="ARBA00005854"/>
    </source>
</evidence>
<comment type="similarity">
    <text evidence="1 4">Belongs to the D-isomer specific 2-hydroxyacid dehydrogenase family.</text>
</comment>
<dbReference type="InterPro" id="IPR050418">
    <property type="entry name" value="D-iso_2-hydroxyacid_DH_PdxB"/>
</dbReference>
<dbReference type="InterPro" id="IPR036291">
    <property type="entry name" value="NAD(P)-bd_dom_sf"/>
</dbReference>
<reference evidence="7 8" key="1">
    <citation type="submission" date="2019-07" db="EMBL/GenBank/DDBJ databases">
        <title>Description of 53C-WASEF.</title>
        <authorList>
            <person name="Pitt A."/>
            <person name="Hahn M.W."/>
        </authorList>
    </citation>
    <scope>NUCLEOTIDE SEQUENCE [LARGE SCALE GENOMIC DNA]</scope>
    <source>
        <strain evidence="7 8">53C-WASEF</strain>
    </source>
</reference>
<dbReference type="PROSITE" id="PS00670">
    <property type="entry name" value="D_2_HYDROXYACID_DH_2"/>
    <property type="match status" value="1"/>
</dbReference>
<dbReference type="Pfam" id="PF00389">
    <property type="entry name" value="2-Hacid_dh"/>
    <property type="match status" value="1"/>
</dbReference>
<feature type="domain" description="D-isomer specific 2-hydroxyacid dehydrogenase NAD-binding" evidence="6">
    <location>
        <begin position="116"/>
        <end position="295"/>
    </location>
</feature>
<dbReference type="Pfam" id="PF02826">
    <property type="entry name" value="2-Hacid_dh_C"/>
    <property type="match status" value="1"/>
</dbReference>
<dbReference type="OrthoDB" id="9805416at2"/>
<keyword evidence="2 4" id="KW-0560">Oxidoreductase</keyword>
<dbReference type="CDD" id="cd12162">
    <property type="entry name" value="2-Hacid_dh_4"/>
    <property type="match status" value="1"/>
</dbReference>
<dbReference type="RefSeq" id="WP_144230446.1">
    <property type="nucleotide sequence ID" value="NZ_CBCRVV010000014.1"/>
</dbReference>
<protein>
    <submittedName>
        <fullName evidence="7">D-2-hydroxyacid dehydrogenase</fullName>
    </submittedName>
</protein>
<dbReference type="PANTHER" id="PTHR43761:SF1">
    <property type="entry name" value="D-ISOMER SPECIFIC 2-HYDROXYACID DEHYDROGENASE CATALYTIC DOMAIN-CONTAINING PROTEIN-RELATED"/>
    <property type="match status" value="1"/>
</dbReference>
<dbReference type="InterPro" id="IPR006140">
    <property type="entry name" value="D-isomer_DH_NAD-bd"/>
</dbReference>
<dbReference type="AlphaFoldDB" id="A0A556QJ84"/>
<dbReference type="SUPFAM" id="SSF51735">
    <property type="entry name" value="NAD(P)-binding Rossmann-fold domains"/>
    <property type="match status" value="1"/>
</dbReference>
<dbReference type="FunFam" id="3.40.50.720:FF:000203">
    <property type="entry name" value="D-3-phosphoglycerate dehydrogenase (SerA)"/>
    <property type="match status" value="1"/>
</dbReference>
<gene>
    <name evidence="7" type="ORF">FPL22_11220</name>
</gene>
<evidence type="ECO:0000313" key="8">
    <source>
        <dbReference type="Proteomes" id="UP000315648"/>
    </source>
</evidence>
<dbReference type="SUPFAM" id="SSF52283">
    <property type="entry name" value="Formate/glycerate dehydrogenase catalytic domain-like"/>
    <property type="match status" value="1"/>
</dbReference>
<evidence type="ECO:0000259" key="6">
    <source>
        <dbReference type="Pfam" id="PF02826"/>
    </source>
</evidence>
<dbReference type="PANTHER" id="PTHR43761">
    <property type="entry name" value="D-ISOMER SPECIFIC 2-HYDROXYACID DEHYDROGENASE FAMILY PROTEIN (AFU_ORTHOLOGUE AFUA_1G13630)"/>
    <property type="match status" value="1"/>
</dbReference>
<comment type="caution">
    <text evidence="7">The sequence shown here is derived from an EMBL/GenBank/DDBJ whole genome shotgun (WGS) entry which is preliminary data.</text>
</comment>
<evidence type="ECO:0000256" key="3">
    <source>
        <dbReference type="ARBA" id="ARBA00023027"/>
    </source>
</evidence>
<sequence length="327" mass="34778">MNSTTIFTAPKLVVLDGHATNPGDLSWDAFHALANCRIHERTTTSEIIARAHDAEFILTNKAPLTADTLARLPKLRYIGVLATGTNVVDVPAARARGICVTNIPGYGTRSVAQHTLALILEATNHVGLHAAGVREGAWSRSSDWCYWQKPLVELDGLTLGIVGYGSIGRQVAALARAFGMKIVATSRSASTRVSDGVTFLSLERLLADSDIVSLHCPLTDDTRHLINSASLARMKPTALLINTSRGPLISEADLVEALHHHRIAGAALDVLSAEPPPPANPLLAAPNCLVTPHQAWATRAARQRLLDIAAANVRAFLSGHPQNTVGG</sequence>